<evidence type="ECO:0000256" key="1">
    <source>
        <dbReference type="HAMAP-Rule" id="MF_00095"/>
    </source>
</evidence>
<protein>
    <recommendedName>
        <fullName evidence="1">Sugar fermentation stimulation protein homolog</fullName>
    </recommendedName>
</protein>
<feature type="domain" description="SfsA N-terminal OB" evidence="3">
    <location>
        <begin position="12"/>
        <end position="76"/>
    </location>
</feature>
<organism evidence="4 5">
    <name type="scientific">Candidatus Fimicola merdigallinarum</name>
    <dbReference type="NCBI Taxonomy" id="2840819"/>
    <lineage>
        <taxon>Bacteria</taxon>
        <taxon>Bacillati</taxon>
        <taxon>Bacillota</taxon>
        <taxon>Clostridia</taxon>
        <taxon>Lachnospirales</taxon>
        <taxon>Lachnospiraceae</taxon>
        <taxon>Lachnospiraceae incertae sedis</taxon>
        <taxon>Candidatus Fimicola</taxon>
    </lineage>
</organism>
<comment type="caution">
    <text evidence="4">The sequence shown here is derived from an EMBL/GenBank/DDBJ whole genome shotgun (WGS) entry which is preliminary data.</text>
</comment>
<dbReference type="FunFam" id="2.40.50.580:FF:000002">
    <property type="entry name" value="Sugar fermentation stimulation protein homolog"/>
    <property type="match status" value="1"/>
</dbReference>
<dbReference type="AlphaFoldDB" id="A0A9D9H168"/>
<dbReference type="GO" id="GO:0003677">
    <property type="term" value="F:DNA binding"/>
    <property type="evidence" value="ECO:0007669"/>
    <property type="project" value="InterPro"/>
</dbReference>
<reference evidence="4" key="1">
    <citation type="submission" date="2020-10" db="EMBL/GenBank/DDBJ databases">
        <authorList>
            <person name="Gilroy R."/>
        </authorList>
    </citation>
    <scope>NUCLEOTIDE SEQUENCE</scope>
    <source>
        <strain evidence="4">F6-4510</strain>
    </source>
</reference>
<name>A0A9D9H168_9FIRM</name>
<dbReference type="Pfam" id="PF17746">
    <property type="entry name" value="SfsA_N"/>
    <property type="match status" value="1"/>
</dbReference>
<dbReference type="Gene3D" id="3.40.1350.60">
    <property type="match status" value="1"/>
</dbReference>
<dbReference type="HAMAP" id="MF_00095">
    <property type="entry name" value="SfsA"/>
    <property type="match status" value="1"/>
</dbReference>
<dbReference type="EMBL" id="JADIMX010000117">
    <property type="protein sequence ID" value="MBO8434900.1"/>
    <property type="molecule type" value="Genomic_DNA"/>
</dbReference>
<dbReference type="Gene3D" id="2.40.50.580">
    <property type="match status" value="1"/>
</dbReference>
<evidence type="ECO:0000313" key="4">
    <source>
        <dbReference type="EMBL" id="MBO8434900.1"/>
    </source>
</evidence>
<dbReference type="InterPro" id="IPR040452">
    <property type="entry name" value="SfsA_C"/>
</dbReference>
<dbReference type="Pfam" id="PF03749">
    <property type="entry name" value="SfsA"/>
    <property type="match status" value="1"/>
</dbReference>
<proteinExistence type="inferred from homology"/>
<dbReference type="CDD" id="cd22359">
    <property type="entry name" value="SfsA-like_bacterial"/>
    <property type="match status" value="1"/>
</dbReference>
<dbReference type="PANTHER" id="PTHR30545:SF2">
    <property type="entry name" value="SUGAR FERMENTATION STIMULATION PROTEIN A"/>
    <property type="match status" value="1"/>
</dbReference>
<dbReference type="Proteomes" id="UP000823611">
    <property type="component" value="Unassembled WGS sequence"/>
</dbReference>
<accession>A0A9D9H168</accession>
<evidence type="ECO:0000259" key="3">
    <source>
        <dbReference type="Pfam" id="PF17746"/>
    </source>
</evidence>
<dbReference type="InterPro" id="IPR041465">
    <property type="entry name" value="SfsA_N"/>
</dbReference>
<evidence type="ECO:0000313" key="5">
    <source>
        <dbReference type="Proteomes" id="UP000823611"/>
    </source>
</evidence>
<dbReference type="InterPro" id="IPR005224">
    <property type="entry name" value="SfsA"/>
</dbReference>
<evidence type="ECO:0000259" key="2">
    <source>
        <dbReference type="Pfam" id="PF03749"/>
    </source>
</evidence>
<feature type="domain" description="Sugar fermentation stimulation protein C-terminal" evidence="2">
    <location>
        <begin position="80"/>
        <end position="216"/>
    </location>
</feature>
<reference evidence="4" key="2">
    <citation type="journal article" date="2021" name="PeerJ">
        <title>Extensive microbial diversity within the chicken gut microbiome revealed by metagenomics and culture.</title>
        <authorList>
            <person name="Gilroy R."/>
            <person name="Ravi A."/>
            <person name="Getino M."/>
            <person name="Pursley I."/>
            <person name="Horton D.L."/>
            <person name="Alikhan N.F."/>
            <person name="Baker D."/>
            <person name="Gharbi K."/>
            <person name="Hall N."/>
            <person name="Watson M."/>
            <person name="Adriaenssens E.M."/>
            <person name="Foster-Nyarko E."/>
            <person name="Jarju S."/>
            <person name="Secka A."/>
            <person name="Antonio M."/>
            <person name="Oren A."/>
            <person name="Chaudhuri R.R."/>
            <person name="La Ragione R."/>
            <person name="Hildebrand F."/>
            <person name="Pallen M.J."/>
        </authorList>
    </citation>
    <scope>NUCLEOTIDE SEQUENCE</scope>
    <source>
        <strain evidence="4">F6-4510</strain>
    </source>
</reference>
<gene>
    <name evidence="1 4" type="primary">sfsA</name>
    <name evidence="4" type="ORF">IAC55_06235</name>
</gene>
<sequence length="233" mass="26404">MKYKNIVEGIFVKRPNRFIAEVIVNGKNETVHVKNTGRCRELLIEGAKVILEESDNPKRKTKYSLIAVYKGDKLINMDSQVPNDIFAEAIVDGLIEEIGEVTFIKREVTYKSSRFDIYYEKDGKKGFVEVKGVTLENDGVVSFPDAPTERGTKHIMELIDAIENGYETSIAFVVQMDSIKYFTPNYERDKSFCDALYLAKEKSVNIMVYECVVSEDSIKVSKKVSGGIVFSNH</sequence>
<dbReference type="NCBIfam" id="TIGR00230">
    <property type="entry name" value="sfsA"/>
    <property type="match status" value="1"/>
</dbReference>
<dbReference type="PANTHER" id="PTHR30545">
    <property type="entry name" value="SUGAR FERMENTATION STIMULATION PROTEIN A"/>
    <property type="match status" value="1"/>
</dbReference>
<comment type="similarity">
    <text evidence="1">Belongs to the SfsA family.</text>
</comment>